<gene>
    <name evidence="3" type="ORF">CTRG_04247</name>
</gene>
<feature type="transmembrane region" description="Helical" evidence="2">
    <location>
        <begin position="40"/>
        <end position="61"/>
    </location>
</feature>
<keyword evidence="2" id="KW-0812">Transmembrane</keyword>
<feature type="transmembrane region" description="Helical" evidence="2">
    <location>
        <begin position="528"/>
        <end position="551"/>
    </location>
</feature>
<dbReference type="HOGENOM" id="CLU_457077_0_0_1"/>
<dbReference type="Proteomes" id="UP000002037">
    <property type="component" value="Unassembled WGS sequence"/>
</dbReference>
<reference evidence="3 4" key="1">
    <citation type="journal article" date="2009" name="Nature">
        <title>Evolution of pathogenicity and sexual reproduction in eight Candida genomes.</title>
        <authorList>
            <person name="Butler G."/>
            <person name="Rasmussen M.D."/>
            <person name="Lin M.F."/>
            <person name="Santos M.A."/>
            <person name="Sakthikumar S."/>
            <person name="Munro C.A."/>
            <person name="Rheinbay E."/>
            <person name="Grabherr M."/>
            <person name="Forche A."/>
            <person name="Reedy J.L."/>
            <person name="Agrafioti I."/>
            <person name="Arnaud M.B."/>
            <person name="Bates S."/>
            <person name="Brown A.J."/>
            <person name="Brunke S."/>
            <person name="Costanzo M.C."/>
            <person name="Fitzpatrick D.A."/>
            <person name="de Groot P.W."/>
            <person name="Harris D."/>
            <person name="Hoyer L.L."/>
            <person name="Hube B."/>
            <person name="Klis F.M."/>
            <person name="Kodira C."/>
            <person name="Lennard N."/>
            <person name="Logue M.E."/>
            <person name="Martin R."/>
            <person name="Neiman A.M."/>
            <person name="Nikolaou E."/>
            <person name="Quail M.A."/>
            <person name="Quinn J."/>
            <person name="Santos M.C."/>
            <person name="Schmitzberger F.F."/>
            <person name="Sherlock G."/>
            <person name="Shah P."/>
            <person name="Silverstein K.A."/>
            <person name="Skrzypek M.S."/>
            <person name="Soll D."/>
            <person name="Staggs R."/>
            <person name="Stansfield I."/>
            <person name="Stumpf M.P."/>
            <person name="Sudbery P.E."/>
            <person name="Srikantha T."/>
            <person name="Zeng Q."/>
            <person name="Berman J."/>
            <person name="Berriman M."/>
            <person name="Heitman J."/>
            <person name="Gow N.A."/>
            <person name="Lorenz M.C."/>
            <person name="Birren B.W."/>
            <person name="Kellis M."/>
            <person name="Cuomo C.A."/>
        </authorList>
    </citation>
    <scope>NUCLEOTIDE SEQUENCE [LARGE SCALE GENOMIC DNA]</scope>
    <source>
        <strain evidence="4">ATCC MYA-3404 / T1</strain>
    </source>
</reference>
<name>C5MDE6_CANTT</name>
<evidence type="ECO:0000256" key="1">
    <source>
        <dbReference type="SAM" id="MobiDB-lite"/>
    </source>
</evidence>
<feature type="transmembrane region" description="Helical" evidence="2">
    <location>
        <begin position="572"/>
        <end position="593"/>
    </location>
</feature>
<dbReference type="VEuPathDB" id="FungiDB:CTRG_04247"/>
<feature type="transmembrane region" description="Helical" evidence="2">
    <location>
        <begin position="6"/>
        <end position="28"/>
    </location>
</feature>
<sequence>MKVISYYYIVLLLVLVALGIINITYIINKHLHPWTATCGIFADIMAGVVIAVVSYIIKFIYRLITSNKLNIGGNCSTFDSFIYPIIEESIKLSIIYYEYYKFNIDIFDMVFVWLGYTIILNNIIHYNPFDYEHFYRKFLNYYHVWGDSCHYKSSVDNVEQIENLFENFKNFKEETTNGIKSRNSLASHDSSHTLVPYGQTSLNKKFSFQDLPTEFNLQSNKFASPGPSSPISTPMKKSCSSMSTLNCVKNYKSCQDFVDKLYSVSPQNTYYLNNATAIAAFSEVEEQEDHKTVAPPLSPTKSILPELERVFENIEESEDDSSIHSNETHYGGGGGGNFKFKIPNGGKLEFGGGAGFDYKHGKHANDNDNNDDDNNDNNNNNRNDNHNHDHVQQIVATSSGKFTVLSFINWFSWLLPPLLPIGENKNDIPFISSRERFPLLKHRLSTYSLTDNQPTPETTDIIDYESCENVSRPIIERFIKFQYFMAYYYDISVTSPISPVKIDPFFKRYGQLLIDTPSVWIFIDELNWMLFNWIGFMMYFTNITPSIPILFVAKMFKDNYLHGFKNKIDYRFIIVIESFINLVLLLIEIVLFYRTFI</sequence>
<dbReference type="GeneID" id="8298795"/>
<evidence type="ECO:0000313" key="4">
    <source>
        <dbReference type="Proteomes" id="UP000002037"/>
    </source>
</evidence>
<dbReference type="eggNOG" id="ENOG502RQ1C">
    <property type="taxonomic scope" value="Eukaryota"/>
</dbReference>
<evidence type="ECO:0000256" key="2">
    <source>
        <dbReference type="SAM" id="Phobius"/>
    </source>
</evidence>
<dbReference type="AlphaFoldDB" id="C5MDE6"/>
<keyword evidence="2" id="KW-1133">Transmembrane helix</keyword>
<keyword evidence="2" id="KW-0472">Membrane</keyword>
<protein>
    <submittedName>
        <fullName evidence="3">Uncharacterized protein</fullName>
    </submittedName>
</protein>
<keyword evidence="4" id="KW-1185">Reference proteome</keyword>
<feature type="region of interest" description="Disordered" evidence="1">
    <location>
        <begin position="359"/>
        <end position="387"/>
    </location>
</feature>
<organism evidence="3 4">
    <name type="scientific">Candida tropicalis (strain ATCC MYA-3404 / T1)</name>
    <name type="common">Yeast</name>
    <dbReference type="NCBI Taxonomy" id="294747"/>
    <lineage>
        <taxon>Eukaryota</taxon>
        <taxon>Fungi</taxon>
        <taxon>Dikarya</taxon>
        <taxon>Ascomycota</taxon>
        <taxon>Saccharomycotina</taxon>
        <taxon>Pichiomycetes</taxon>
        <taxon>Debaryomycetaceae</taxon>
        <taxon>Candida/Lodderomyces clade</taxon>
        <taxon>Candida</taxon>
    </lineage>
</organism>
<dbReference type="KEGG" id="ctp:CTRG_04247"/>
<proteinExistence type="predicted"/>
<dbReference type="RefSeq" id="XP_002549950.1">
    <property type="nucleotide sequence ID" value="XM_002549904.1"/>
</dbReference>
<dbReference type="OrthoDB" id="4024546at2759"/>
<evidence type="ECO:0000313" key="3">
    <source>
        <dbReference type="EMBL" id="EER32576.1"/>
    </source>
</evidence>
<accession>C5MDE6</accession>
<dbReference type="EMBL" id="GG692399">
    <property type="protein sequence ID" value="EER32576.1"/>
    <property type="molecule type" value="Genomic_DNA"/>
</dbReference>